<evidence type="ECO:0000259" key="13">
    <source>
        <dbReference type="Pfam" id="PF02875"/>
    </source>
</evidence>
<keyword evidence="2 10" id="KW-0436">Ligase</keyword>
<evidence type="ECO:0000256" key="1">
    <source>
        <dbReference type="ARBA" id="ARBA00022490"/>
    </source>
</evidence>
<accession>A0ABM8ZW51</accession>
<evidence type="ECO:0000259" key="14">
    <source>
        <dbReference type="Pfam" id="PF08245"/>
    </source>
</evidence>
<keyword evidence="8 10" id="KW-0131">Cell cycle</keyword>
<keyword evidence="9 10" id="KW-0961">Cell wall biogenesis/degradation</keyword>
<dbReference type="EC" id="6.3.2.10" evidence="10 11"/>
<reference evidence="15" key="1">
    <citation type="submission" date="2021-11" db="EMBL/GenBank/DDBJ databases">
        <authorList>
            <person name="Rodrigo-Torres L."/>
            <person name="Arahal R. D."/>
            <person name="Lucena T."/>
        </authorList>
    </citation>
    <scope>NUCLEOTIDE SEQUENCE</scope>
    <source>
        <strain evidence="15">CECT 7929</strain>
    </source>
</reference>
<keyword evidence="4 10" id="KW-0547">Nucleotide-binding</keyword>
<keyword evidence="7 10" id="KW-0573">Peptidoglycan synthesis</keyword>
<comment type="caution">
    <text evidence="15">The sequence shown here is derived from an EMBL/GenBank/DDBJ whole genome shotgun (WGS) entry which is preliminary data.</text>
</comment>
<comment type="pathway">
    <text evidence="10 11">Cell wall biogenesis; peptidoglycan biosynthesis.</text>
</comment>
<dbReference type="RefSeq" id="WP_237467098.1">
    <property type="nucleotide sequence ID" value="NZ_CAKLDI010000001.1"/>
</dbReference>
<dbReference type="Gene3D" id="3.40.1190.10">
    <property type="entry name" value="Mur-like, catalytic domain"/>
    <property type="match status" value="1"/>
</dbReference>
<evidence type="ECO:0000256" key="8">
    <source>
        <dbReference type="ARBA" id="ARBA00023306"/>
    </source>
</evidence>
<evidence type="ECO:0000259" key="12">
    <source>
        <dbReference type="Pfam" id="PF01225"/>
    </source>
</evidence>
<dbReference type="Pfam" id="PF08245">
    <property type="entry name" value="Mur_ligase_M"/>
    <property type="match status" value="1"/>
</dbReference>
<dbReference type="Gene3D" id="3.40.1390.10">
    <property type="entry name" value="MurE/MurF, N-terminal domain"/>
    <property type="match status" value="1"/>
</dbReference>
<evidence type="ECO:0000256" key="4">
    <source>
        <dbReference type="ARBA" id="ARBA00022741"/>
    </source>
</evidence>
<keyword evidence="16" id="KW-1185">Reference proteome</keyword>
<keyword evidence="6 10" id="KW-0133">Cell shape</keyword>
<gene>
    <name evidence="10 15" type="primary">murF</name>
    <name evidence="15" type="ORF">VST7929_02385</name>
</gene>
<feature type="domain" description="Mur ligase C-terminal" evidence="13">
    <location>
        <begin position="316"/>
        <end position="437"/>
    </location>
</feature>
<keyword evidence="5 10" id="KW-0067">ATP-binding</keyword>
<dbReference type="Gene3D" id="3.90.190.20">
    <property type="entry name" value="Mur ligase, C-terminal domain"/>
    <property type="match status" value="1"/>
</dbReference>
<dbReference type="GO" id="GO:0047480">
    <property type="term" value="F:UDP-N-acetylmuramoyl-tripeptide-D-alanyl-D-alanine ligase activity"/>
    <property type="evidence" value="ECO:0007669"/>
    <property type="project" value="UniProtKB-EC"/>
</dbReference>
<dbReference type="Pfam" id="PF02875">
    <property type="entry name" value="Mur_ligase_C"/>
    <property type="match status" value="1"/>
</dbReference>
<evidence type="ECO:0000256" key="7">
    <source>
        <dbReference type="ARBA" id="ARBA00022984"/>
    </source>
</evidence>
<organism evidence="15 16">
    <name type="scientific">Vibrio stylophorae</name>
    <dbReference type="NCBI Taxonomy" id="659351"/>
    <lineage>
        <taxon>Bacteria</taxon>
        <taxon>Pseudomonadati</taxon>
        <taxon>Pseudomonadota</taxon>
        <taxon>Gammaproteobacteria</taxon>
        <taxon>Vibrionales</taxon>
        <taxon>Vibrionaceae</taxon>
        <taxon>Vibrio</taxon>
    </lineage>
</organism>
<dbReference type="EMBL" id="CAKLDI010000001">
    <property type="protein sequence ID" value="CAH0534453.1"/>
    <property type="molecule type" value="Genomic_DNA"/>
</dbReference>
<dbReference type="PANTHER" id="PTHR43024:SF1">
    <property type="entry name" value="UDP-N-ACETYLMURAMOYL-TRIPEPTIDE--D-ALANYL-D-ALANINE LIGASE"/>
    <property type="match status" value="1"/>
</dbReference>
<dbReference type="InterPro" id="IPR004101">
    <property type="entry name" value="Mur_ligase_C"/>
</dbReference>
<evidence type="ECO:0000256" key="9">
    <source>
        <dbReference type="ARBA" id="ARBA00023316"/>
    </source>
</evidence>
<keyword evidence="1 10" id="KW-0963">Cytoplasm</keyword>
<dbReference type="InterPro" id="IPR035911">
    <property type="entry name" value="MurE/MurF_N"/>
</dbReference>
<comment type="function">
    <text evidence="10 11">Involved in cell wall formation. Catalyzes the final step in the synthesis of UDP-N-acetylmuramoyl-pentapeptide, the precursor of murein.</text>
</comment>
<dbReference type="InterPro" id="IPR036615">
    <property type="entry name" value="Mur_ligase_C_dom_sf"/>
</dbReference>
<dbReference type="InterPro" id="IPR005863">
    <property type="entry name" value="UDP-N-AcMur_synth"/>
</dbReference>
<dbReference type="SUPFAM" id="SSF53623">
    <property type="entry name" value="MurD-like peptide ligases, catalytic domain"/>
    <property type="match status" value="1"/>
</dbReference>
<dbReference type="NCBIfam" id="TIGR01143">
    <property type="entry name" value="murF"/>
    <property type="match status" value="1"/>
</dbReference>
<evidence type="ECO:0000313" key="15">
    <source>
        <dbReference type="EMBL" id="CAH0534453.1"/>
    </source>
</evidence>
<feature type="binding site" evidence="10">
    <location>
        <begin position="107"/>
        <end position="113"/>
    </location>
    <ligand>
        <name>ATP</name>
        <dbReference type="ChEBI" id="CHEBI:30616"/>
    </ligand>
</feature>
<name>A0ABM8ZW51_9VIBR</name>
<dbReference type="SUPFAM" id="SSF53244">
    <property type="entry name" value="MurD-like peptide ligases, peptide-binding domain"/>
    <property type="match status" value="1"/>
</dbReference>
<dbReference type="InterPro" id="IPR013221">
    <property type="entry name" value="Mur_ligase_cen"/>
</dbReference>
<evidence type="ECO:0000256" key="5">
    <source>
        <dbReference type="ARBA" id="ARBA00022840"/>
    </source>
</evidence>
<protein>
    <recommendedName>
        <fullName evidence="10 11">UDP-N-acetylmuramoyl-tripeptide--D-alanyl-D-alanine ligase</fullName>
        <ecNumber evidence="10 11">6.3.2.10</ecNumber>
    </recommendedName>
    <alternativeName>
        <fullName evidence="10">D-alanyl-D-alanine-adding enzyme</fullName>
    </alternativeName>
</protein>
<comment type="similarity">
    <text evidence="10">Belongs to the MurCDEF family. MurF subfamily.</text>
</comment>
<evidence type="ECO:0000256" key="10">
    <source>
        <dbReference type="HAMAP-Rule" id="MF_02019"/>
    </source>
</evidence>
<dbReference type="Proteomes" id="UP000838672">
    <property type="component" value="Unassembled WGS sequence"/>
</dbReference>
<dbReference type="InterPro" id="IPR000713">
    <property type="entry name" value="Mur_ligase_N"/>
</dbReference>
<proteinExistence type="inferred from homology"/>
<sequence>MISLLLSQLAAVVDGQLFGADGPITQVTTDSRQCEGQSLFVALIGERFDAHDFSEQAKANGAKALLVSRQLETELPQILVHNTQKALGKLGQWVGQHSHCHTIALTGSCGKTTVKEMVASILAQKGKVLATAGNFNNEIGVPLTLLRLTPEIDYAVIELGANHQGEIAYTSALVEPHIALINNVEAAHLEGFGSLEGVAKAKGEIFQGLRSGGIALINLDSQYPNIWRTDLADKRVLHFAFENTSADYYAADVRLNTQGTCAFTLHTPQGNAAIALPIAGQHNVTNAVAATALAMESGANLAQVKAGLSALKSVKGRVDVQQISANLRVIDDSYNASVAAMKAAAALLDSYQDETILVLGDMAELGEYSEAMHRSVGECVAASSIKHVFTFGRDSAVISQLSNGSHFSDKAALIAEIKQQINSLTGKNITVLVKGARSSAMDQVVTALVETYS</sequence>
<evidence type="ECO:0000256" key="2">
    <source>
        <dbReference type="ARBA" id="ARBA00022598"/>
    </source>
</evidence>
<dbReference type="PANTHER" id="PTHR43024">
    <property type="entry name" value="UDP-N-ACETYLMURAMOYL-TRIPEPTIDE--D-ALANYL-D-ALANINE LIGASE"/>
    <property type="match status" value="1"/>
</dbReference>
<dbReference type="InterPro" id="IPR036565">
    <property type="entry name" value="Mur-like_cat_sf"/>
</dbReference>
<dbReference type="Pfam" id="PF01225">
    <property type="entry name" value="Mur_ligase"/>
    <property type="match status" value="1"/>
</dbReference>
<comment type="catalytic activity">
    <reaction evidence="10 11">
        <text>D-alanyl-D-alanine + UDP-N-acetyl-alpha-D-muramoyl-L-alanyl-gamma-D-glutamyl-meso-2,6-diaminopimelate + ATP = UDP-N-acetyl-alpha-D-muramoyl-L-alanyl-gamma-D-glutamyl-meso-2,6-diaminopimeloyl-D-alanyl-D-alanine + ADP + phosphate + H(+)</text>
        <dbReference type="Rhea" id="RHEA:28374"/>
        <dbReference type="ChEBI" id="CHEBI:15378"/>
        <dbReference type="ChEBI" id="CHEBI:30616"/>
        <dbReference type="ChEBI" id="CHEBI:43474"/>
        <dbReference type="ChEBI" id="CHEBI:57822"/>
        <dbReference type="ChEBI" id="CHEBI:61386"/>
        <dbReference type="ChEBI" id="CHEBI:83905"/>
        <dbReference type="ChEBI" id="CHEBI:456216"/>
        <dbReference type="EC" id="6.3.2.10"/>
    </reaction>
</comment>
<feature type="domain" description="Mur ligase central" evidence="14">
    <location>
        <begin position="106"/>
        <end position="294"/>
    </location>
</feature>
<dbReference type="SUPFAM" id="SSF63418">
    <property type="entry name" value="MurE/MurF N-terminal domain"/>
    <property type="match status" value="1"/>
</dbReference>
<evidence type="ECO:0000256" key="3">
    <source>
        <dbReference type="ARBA" id="ARBA00022618"/>
    </source>
</evidence>
<dbReference type="NCBIfam" id="NF008041">
    <property type="entry name" value="PRK10773.1"/>
    <property type="match status" value="1"/>
</dbReference>
<evidence type="ECO:0000256" key="6">
    <source>
        <dbReference type="ARBA" id="ARBA00022960"/>
    </source>
</evidence>
<dbReference type="HAMAP" id="MF_02019">
    <property type="entry name" value="MurF"/>
    <property type="match status" value="1"/>
</dbReference>
<evidence type="ECO:0000256" key="11">
    <source>
        <dbReference type="RuleBase" id="RU004136"/>
    </source>
</evidence>
<keyword evidence="3 10" id="KW-0132">Cell division</keyword>
<feature type="domain" description="Mur ligase N-terminal catalytic" evidence="12">
    <location>
        <begin position="24"/>
        <end position="74"/>
    </location>
</feature>
<dbReference type="InterPro" id="IPR051046">
    <property type="entry name" value="MurCDEF_CellWall_CoF430Synth"/>
</dbReference>
<comment type="subcellular location">
    <subcellularLocation>
        <location evidence="10 11">Cytoplasm</location>
    </subcellularLocation>
</comment>
<evidence type="ECO:0000313" key="16">
    <source>
        <dbReference type="Proteomes" id="UP000838672"/>
    </source>
</evidence>